<name>X1MKM0_9ZZZZ</name>
<organism evidence="1">
    <name type="scientific">marine sediment metagenome</name>
    <dbReference type="NCBI Taxonomy" id="412755"/>
    <lineage>
        <taxon>unclassified sequences</taxon>
        <taxon>metagenomes</taxon>
        <taxon>ecological metagenomes</taxon>
    </lineage>
</organism>
<comment type="caution">
    <text evidence="1">The sequence shown here is derived from an EMBL/GenBank/DDBJ whole genome shotgun (WGS) entry which is preliminary data.</text>
</comment>
<sequence length="43" mass="5275">RRLSITKRREYRVVFDPARGKYWIEDEERMVIEGKHSLLENVV</sequence>
<reference evidence="1" key="1">
    <citation type="journal article" date="2014" name="Front. Microbiol.">
        <title>High frequency of phylogenetically diverse reductive dehalogenase-homologous genes in deep subseafloor sedimentary metagenomes.</title>
        <authorList>
            <person name="Kawai M."/>
            <person name="Futagami T."/>
            <person name="Toyoda A."/>
            <person name="Takaki Y."/>
            <person name="Nishi S."/>
            <person name="Hori S."/>
            <person name="Arai W."/>
            <person name="Tsubouchi T."/>
            <person name="Morono Y."/>
            <person name="Uchiyama I."/>
            <person name="Ito T."/>
            <person name="Fujiyama A."/>
            <person name="Inagaki F."/>
            <person name="Takami H."/>
        </authorList>
    </citation>
    <scope>NUCLEOTIDE SEQUENCE</scope>
    <source>
        <strain evidence="1">Expedition CK06-06</strain>
    </source>
</reference>
<proteinExistence type="predicted"/>
<gene>
    <name evidence="1" type="ORF">S06H3_25213</name>
</gene>
<dbReference type="EMBL" id="BARV01014450">
    <property type="protein sequence ID" value="GAI31833.1"/>
    <property type="molecule type" value="Genomic_DNA"/>
</dbReference>
<evidence type="ECO:0000313" key="1">
    <source>
        <dbReference type="EMBL" id="GAI31833.1"/>
    </source>
</evidence>
<feature type="non-terminal residue" evidence="1">
    <location>
        <position position="1"/>
    </location>
</feature>
<protein>
    <submittedName>
        <fullName evidence="1">Uncharacterized protein</fullName>
    </submittedName>
</protein>
<accession>X1MKM0</accession>
<dbReference type="AlphaFoldDB" id="X1MKM0"/>
<feature type="non-terminal residue" evidence="1">
    <location>
        <position position="43"/>
    </location>
</feature>